<sequence>MGHENSKHFNEKIVLKDSLALSSDQVRFICQQTNLVDREVRRRHAQFINLIKDGQMTEKQFTMVLQNIWPRGNVQKLANYLFNRCDKYKRGFIEATEFIIIHYQLNDDKSYLGFLFDMLDTRRKGYLLRDAIEPLFGLLFELIGHPIDEQNGVNISQMHIAHLIELIETNDNKRLLREHFINIGNVEWVDEDNGAGALFIEQSC</sequence>
<evidence type="ECO:0000313" key="3">
    <source>
        <dbReference type="Proteomes" id="UP000663828"/>
    </source>
</evidence>
<dbReference type="SUPFAM" id="SSF47473">
    <property type="entry name" value="EF-hand"/>
    <property type="match status" value="1"/>
</dbReference>
<dbReference type="OrthoDB" id="191686at2759"/>
<organism evidence="1 4">
    <name type="scientific">Adineta ricciae</name>
    <name type="common">Rotifer</name>
    <dbReference type="NCBI Taxonomy" id="249248"/>
    <lineage>
        <taxon>Eukaryota</taxon>
        <taxon>Metazoa</taxon>
        <taxon>Spiralia</taxon>
        <taxon>Gnathifera</taxon>
        <taxon>Rotifera</taxon>
        <taxon>Eurotatoria</taxon>
        <taxon>Bdelloidea</taxon>
        <taxon>Adinetida</taxon>
        <taxon>Adinetidae</taxon>
        <taxon>Adineta</taxon>
    </lineage>
</organism>
<evidence type="ECO:0008006" key="5">
    <source>
        <dbReference type="Google" id="ProtNLM"/>
    </source>
</evidence>
<comment type="caution">
    <text evidence="1">The sequence shown here is derived from an EMBL/GenBank/DDBJ whole genome shotgun (WGS) entry which is preliminary data.</text>
</comment>
<dbReference type="Proteomes" id="UP000663852">
    <property type="component" value="Unassembled WGS sequence"/>
</dbReference>
<dbReference type="InterPro" id="IPR011992">
    <property type="entry name" value="EF-hand-dom_pair"/>
</dbReference>
<dbReference type="EMBL" id="CAJNOR010004095">
    <property type="protein sequence ID" value="CAF1474776.1"/>
    <property type="molecule type" value="Genomic_DNA"/>
</dbReference>
<protein>
    <recommendedName>
        <fullName evidence="5">EF-hand domain-containing protein</fullName>
    </recommendedName>
</protein>
<evidence type="ECO:0000313" key="1">
    <source>
        <dbReference type="EMBL" id="CAF0915609.1"/>
    </source>
</evidence>
<evidence type="ECO:0000313" key="2">
    <source>
        <dbReference type="EMBL" id="CAF1474776.1"/>
    </source>
</evidence>
<accession>A0A814APT4</accession>
<evidence type="ECO:0000313" key="4">
    <source>
        <dbReference type="Proteomes" id="UP000663852"/>
    </source>
</evidence>
<keyword evidence="3" id="KW-1185">Reference proteome</keyword>
<dbReference type="AlphaFoldDB" id="A0A814APT4"/>
<proteinExistence type="predicted"/>
<name>A0A814APT4_ADIRI</name>
<dbReference type="EMBL" id="CAJNOJ010000036">
    <property type="protein sequence ID" value="CAF0915609.1"/>
    <property type="molecule type" value="Genomic_DNA"/>
</dbReference>
<reference evidence="1" key="1">
    <citation type="submission" date="2021-02" db="EMBL/GenBank/DDBJ databases">
        <authorList>
            <person name="Nowell W R."/>
        </authorList>
    </citation>
    <scope>NUCLEOTIDE SEQUENCE</scope>
</reference>
<gene>
    <name evidence="1" type="ORF">EDS130_LOCUS10501</name>
    <name evidence="2" type="ORF">XAT740_LOCUS38192</name>
</gene>
<dbReference type="Gene3D" id="1.10.238.10">
    <property type="entry name" value="EF-hand"/>
    <property type="match status" value="1"/>
</dbReference>
<dbReference type="Proteomes" id="UP000663828">
    <property type="component" value="Unassembled WGS sequence"/>
</dbReference>